<keyword evidence="1" id="KW-0472">Membrane</keyword>
<keyword evidence="1" id="KW-1133">Transmembrane helix</keyword>
<organism evidence="2 3">
    <name type="scientific">Conservatibacter flavescens</name>
    <dbReference type="NCBI Taxonomy" id="28161"/>
    <lineage>
        <taxon>Bacteria</taxon>
        <taxon>Pseudomonadati</taxon>
        <taxon>Pseudomonadota</taxon>
        <taxon>Gammaproteobacteria</taxon>
        <taxon>Pasteurellales</taxon>
        <taxon>Pasteurellaceae</taxon>
        <taxon>Conservatibacter</taxon>
    </lineage>
</organism>
<protein>
    <submittedName>
        <fullName evidence="2">Uncharacterized protein</fullName>
    </submittedName>
</protein>
<sequence>MAYLGKWATEPTIQKSDFVVAIGFFIGITLLIIALYRILNNRLPEQKEAVDAYYHRTLKIFMLGIICSFIGTSISILQGMFF</sequence>
<comment type="caution">
    <text evidence="2">The sequence shown here is derived from an EMBL/GenBank/DDBJ whole genome shotgun (WGS) entry which is preliminary data.</text>
</comment>
<accession>A0A2M8S0W6</accession>
<name>A0A2M8S0W6_9PAST</name>
<evidence type="ECO:0000313" key="2">
    <source>
        <dbReference type="EMBL" id="PJG84789.1"/>
    </source>
</evidence>
<feature type="transmembrane region" description="Helical" evidence="1">
    <location>
        <begin position="60"/>
        <end position="81"/>
    </location>
</feature>
<feature type="transmembrane region" description="Helical" evidence="1">
    <location>
        <begin position="20"/>
        <end position="39"/>
    </location>
</feature>
<proteinExistence type="predicted"/>
<dbReference type="Proteomes" id="UP000229329">
    <property type="component" value="Unassembled WGS sequence"/>
</dbReference>
<keyword evidence="3" id="KW-1185">Reference proteome</keyword>
<dbReference type="EMBL" id="PHHA01000021">
    <property type="protein sequence ID" value="PJG84789.1"/>
    <property type="molecule type" value="Genomic_DNA"/>
</dbReference>
<gene>
    <name evidence="2" type="ORF">CVP05_09635</name>
</gene>
<evidence type="ECO:0000313" key="3">
    <source>
        <dbReference type="Proteomes" id="UP000229329"/>
    </source>
</evidence>
<reference evidence="2 3" key="1">
    <citation type="submission" date="2017-11" db="EMBL/GenBank/DDBJ databases">
        <title>Reclassification of Bisgaard taxon 7 as Conservatibacter flavescens gen. nov., sp. nov.</title>
        <authorList>
            <person name="Christensen H."/>
        </authorList>
    </citation>
    <scope>NUCLEOTIDE SEQUENCE [LARGE SCALE GENOMIC DNA]</scope>
    <source>
        <strain evidence="2 3">7_4</strain>
    </source>
</reference>
<keyword evidence="1" id="KW-0812">Transmembrane</keyword>
<dbReference type="AlphaFoldDB" id="A0A2M8S0W6"/>
<evidence type="ECO:0000256" key="1">
    <source>
        <dbReference type="SAM" id="Phobius"/>
    </source>
</evidence>